<dbReference type="PANTHER" id="PTHR28190:SF2">
    <property type="entry name" value="MIGRATION PROTEIN, PUTATIVE (AFU_ORTHOLOGUE AFUA_2G07730)-RELATED"/>
    <property type="match status" value="1"/>
</dbReference>
<feature type="region of interest" description="Disordered" evidence="1">
    <location>
        <begin position="640"/>
        <end position="660"/>
    </location>
</feature>
<dbReference type="GO" id="GO:0015631">
    <property type="term" value="F:tubulin binding"/>
    <property type="evidence" value="ECO:0007669"/>
    <property type="project" value="TreeGrafter"/>
</dbReference>
<feature type="compositionally biased region" description="Polar residues" evidence="1">
    <location>
        <begin position="851"/>
        <end position="867"/>
    </location>
</feature>
<feature type="region of interest" description="Disordered" evidence="1">
    <location>
        <begin position="158"/>
        <end position="185"/>
    </location>
</feature>
<feature type="compositionally biased region" description="Low complexity" evidence="1">
    <location>
        <begin position="810"/>
        <end position="831"/>
    </location>
</feature>
<dbReference type="Pfam" id="PF12814">
    <property type="entry name" value="Mcp5_PH"/>
    <property type="match status" value="1"/>
</dbReference>
<feature type="compositionally biased region" description="Acidic residues" evidence="1">
    <location>
        <begin position="322"/>
        <end position="339"/>
    </location>
</feature>
<feature type="compositionally biased region" description="Polar residues" evidence="1">
    <location>
        <begin position="890"/>
        <end position="901"/>
    </location>
</feature>
<feature type="compositionally biased region" description="Basic and acidic residues" evidence="1">
    <location>
        <begin position="524"/>
        <end position="538"/>
    </location>
</feature>
<feature type="compositionally biased region" description="Basic and acidic residues" evidence="1">
    <location>
        <begin position="63"/>
        <end position="77"/>
    </location>
</feature>
<accession>A0A6G1LM77</accession>
<reference evidence="3" key="1">
    <citation type="journal article" date="2020" name="Stud. Mycol.">
        <title>101 Dothideomycetes genomes: a test case for predicting lifestyles and emergence of pathogens.</title>
        <authorList>
            <person name="Haridas S."/>
            <person name="Albert R."/>
            <person name="Binder M."/>
            <person name="Bloem J."/>
            <person name="Labutti K."/>
            <person name="Salamov A."/>
            <person name="Andreopoulos B."/>
            <person name="Baker S."/>
            <person name="Barry K."/>
            <person name="Bills G."/>
            <person name="Bluhm B."/>
            <person name="Cannon C."/>
            <person name="Castanera R."/>
            <person name="Culley D."/>
            <person name="Daum C."/>
            <person name="Ezra D."/>
            <person name="Gonzalez J."/>
            <person name="Henrissat B."/>
            <person name="Kuo A."/>
            <person name="Liang C."/>
            <person name="Lipzen A."/>
            <person name="Lutzoni F."/>
            <person name="Magnuson J."/>
            <person name="Mondo S."/>
            <person name="Nolan M."/>
            <person name="Ohm R."/>
            <person name="Pangilinan J."/>
            <person name="Park H.-J."/>
            <person name="Ramirez L."/>
            <person name="Alfaro M."/>
            <person name="Sun H."/>
            <person name="Tritt A."/>
            <person name="Yoshinaga Y."/>
            <person name="Zwiers L.-H."/>
            <person name="Turgeon B."/>
            <person name="Goodwin S."/>
            <person name="Spatafora J."/>
            <person name="Crous P."/>
            <person name="Grigoriev I."/>
        </authorList>
    </citation>
    <scope>NUCLEOTIDE SEQUENCE</scope>
    <source>
        <strain evidence="3">CBS 116005</strain>
    </source>
</reference>
<dbReference type="GO" id="GO:0000226">
    <property type="term" value="P:microtubule cytoskeleton organization"/>
    <property type="evidence" value="ECO:0007669"/>
    <property type="project" value="TreeGrafter"/>
</dbReference>
<dbReference type="GO" id="GO:0005938">
    <property type="term" value="C:cell cortex"/>
    <property type="evidence" value="ECO:0007669"/>
    <property type="project" value="InterPro"/>
</dbReference>
<feature type="compositionally biased region" description="Polar residues" evidence="1">
    <location>
        <begin position="727"/>
        <end position="742"/>
    </location>
</feature>
<feature type="compositionally biased region" description="Basic and acidic residues" evidence="1">
    <location>
        <begin position="797"/>
        <end position="809"/>
    </location>
</feature>
<dbReference type="GO" id="GO:0005543">
    <property type="term" value="F:phospholipid binding"/>
    <property type="evidence" value="ECO:0007669"/>
    <property type="project" value="InterPro"/>
</dbReference>
<feature type="compositionally biased region" description="Low complexity" evidence="1">
    <location>
        <begin position="1267"/>
        <end position="1282"/>
    </location>
</feature>
<feature type="region of interest" description="Disordered" evidence="1">
    <location>
        <begin position="247"/>
        <end position="278"/>
    </location>
</feature>
<keyword evidence="4" id="KW-1185">Reference proteome</keyword>
<feature type="region of interest" description="Disordered" evidence="1">
    <location>
        <begin position="678"/>
        <end position="742"/>
    </location>
</feature>
<dbReference type="EMBL" id="ML995810">
    <property type="protein sequence ID" value="KAF2773662.1"/>
    <property type="molecule type" value="Genomic_DNA"/>
</dbReference>
<feature type="domain" description="Pleckstrin homology" evidence="2">
    <location>
        <begin position="1014"/>
        <end position="1155"/>
    </location>
</feature>
<feature type="region of interest" description="Disordered" evidence="1">
    <location>
        <begin position="1250"/>
        <end position="1320"/>
    </location>
</feature>
<dbReference type="Proteomes" id="UP000799436">
    <property type="component" value="Unassembled WGS sequence"/>
</dbReference>
<feature type="compositionally biased region" description="Low complexity" evidence="1">
    <location>
        <begin position="907"/>
        <end position="919"/>
    </location>
</feature>
<evidence type="ECO:0000313" key="3">
    <source>
        <dbReference type="EMBL" id="KAF2773662.1"/>
    </source>
</evidence>
<gene>
    <name evidence="3" type="ORF">EJ03DRAFT_347634</name>
</gene>
<feature type="region of interest" description="Disordered" evidence="1">
    <location>
        <begin position="1347"/>
        <end position="1371"/>
    </location>
</feature>
<dbReference type="PANTHER" id="PTHR28190">
    <property type="entry name" value="NUCLEAR MIGRATION PROTEIN NUM1"/>
    <property type="match status" value="1"/>
</dbReference>
<feature type="region of interest" description="Disordered" evidence="1">
    <location>
        <begin position="755"/>
        <end position="976"/>
    </location>
</feature>
<feature type="region of interest" description="Disordered" evidence="1">
    <location>
        <begin position="1163"/>
        <end position="1236"/>
    </location>
</feature>
<dbReference type="SUPFAM" id="SSF50729">
    <property type="entry name" value="PH domain-like"/>
    <property type="match status" value="1"/>
</dbReference>
<sequence length="1392" mass="152537">MADYFSEYSTFVGGNRLPSPADTPYETPNFIRSKRSSRATASSSREQSASPPPLPPNSTELPDGSKDGKFTGLDPRRFTPTLHASLVSEILSLRRELDSKNNLVENLETSLSTARAENDSLNEQIAQNAKDVRKAKLQVQQMEKGTYEVVENLVKERDVATQKAEDLSSKLDDEKRKTRRQDEDSVRTQGIWEKEKEQWENERRQLERRIHVTENRLRGFVEEMTAQQLAVMDAQADAGDEIGYEGTFKDSGIGHESDTASIKSSTPRKHRRNVSSVSTIHREINARSLRFSASTRGSGIGTPEPGARTNGHSLADELGIDEEDEFDADEFENRDEDLEFSSPRRRTAEIGHGVNTGDEPKVQRALGLTQEVPDFQRQDSMQAFHDAPSKQSLDSSTAAATEPSRDSVVEPPILPSVATEPPKVQYVDSGYQPSPPPPPRSQRTSTETSLIPSIVEPSAIEYDNARHLTAAQRQVQEVAMRVITSPVSPPETPVVGRATWSEHDSVVIPKPSYSDAEAQTDFFEAERTKPSHAPKRDSLSPPSFVPSIAIHPPTSRPSSPRQYVLPPGTKNAFAQASMSWPGRDASVQTEEIRVDTRLRRLPPHLQPSSLEPHQQRDLPVSTANTSASVVVSSTRARHNFSHPLLPSPTLPERSPSRRVANGGSAKIFTSIPPVPALPSPSFYSPVDSSPDMVRDAQPRKRSGKAPLRAINLPKPVLAPVHGRSDSNDGPLNRSSQYGVTRPLQSFSQLLDIDRESDGSEYEDPVSDVEHKDLTASVPSISKAPQGRFGLSEPPKMVPEDKEISPDRGRPSTSGSQAAAPAPSVASSRANSQRAKGRPPAKLGSYRDNVRSRSPSFGSMASSSYSTEPTAPPPFPIPRRSSSRYPPKTLSEGSQSPTTHMSSDVFGRNSRSSRAQASRDSNLRKVQSATAIRHSRARTSPPKGRRRRRSPNLTPVQSVALEPATQTKFPIPELPTPVHEHNNFDLVKGSMDIGGSTRPHTAATSEPRSSTETSLVDAIAATMVGEWMWKYIRKRKSFGIGEDTSEVQAETGTVSITAHGTRHKRWVWLSPYERTIMWDNKQPTSGPALLGKKGRKLSIQSVIDVQDDTPMPKGAELEGAFNRSILILTPQRALKFTAINQDRHVMWMTALEFLAQAGRLPAQLPQAPSRQPPPIPTTARPVAERGRSPSFGRATIRDSVRLAKGRRPSYHPRNEQQSAGGSIADSNEAGVQPDNAADFPAVPRLYISTARHQRKRSHTAPRLPPPLSNFRSFSSSAITSSNTGRLHPASNASVMTDPRSSTSNKSWSRTGSGSIASPDRPSFFEAVGTVRMEAFVDPNVRDGVLYLPAPPPNGHSGVSRRRRGDGNFSISTTDKRRAGYVCDDNGVDPFQGF</sequence>
<evidence type="ECO:0000313" key="4">
    <source>
        <dbReference type="Proteomes" id="UP000799436"/>
    </source>
</evidence>
<dbReference type="InterPro" id="IPR053005">
    <property type="entry name" value="Nuclear_Pos-Cytoskel_Interact"/>
</dbReference>
<dbReference type="OrthoDB" id="2149224at2759"/>
<evidence type="ECO:0000256" key="1">
    <source>
        <dbReference type="SAM" id="MobiDB-lite"/>
    </source>
</evidence>
<feature type="compositionally biased region" description="Polar residues" evidence="1">
    <location>
        <begin position="389"/>
        <end position="399"/>
    </location>
</feature>
<dbReference type="InterPro" id="IPR024774">
    <property type="entry name" value="PH_dom-Mcp5-type"/>
</dbReference>
<proteinExistence type="predicted"/>
<feature type="compositionally biased region" description="Low complexity" evidence="1">
    <location>
        <begin position="877"/>
        <end position="886"/>
    </location>
</feature>
<organism evidence="3 4">
    <name type="scientific">Teratosphaeria nubilosa</name>
    <dbReference type="NCBI Taxonomy" id="161662"/>
    <lineage>
        <taxon>Eukaryota</taxon>
        <taxon>Fungi</taxon>
        <taxon>Dikarya</taxon>
        <taxon>Ascomycota</taxon>
        <taxon>Pezizomycotina</taxon>
        <taxon>Dothideomycetes</taxon>
        <taxon>Dothideomycetidae</taxon>
        <taxon>Mycosphaerellales</taxon>
        <taxon>Teratosphaeriaceae</taxon>
        <taxon>Teratosphaeria</taxon>
    </lineage>
</organism>
<evidence type="ECO:0000259" key="2">
    <source>
        <dbReference type="Pfam" id="PF12814"/>
    </source>
</evidence>
<dbReference type="GO" id="GO:0005739">
    <property type="term" value="C:mitochondrion"/>
    <property type="evidence" value="ECO:0007669"/>
    <property type="project" value="TreeGrafter"/>
</dbReference>
<feature type="compositionally biased region" description="Polar residues" evidence="1">
    <location>
        <begin position="1289"/>
        <end position="1314"/>
    </location>
</feature>
<feature type="compositionally biased region" description="Basic residues" evidence="1">
    <location>
        <begin position="932"/>
        <end position="949"/>
    </location>
</feature>
<feature type="compositionally biased region" description="Low complexity" evidence="1">
    <location>
        <begin position="38"/>
        <end position="49"/>
    </location>
</feature>
<name>A0A6G1LM77_9PEZI</name>
<dbReference type="GO" id="GO:0032065">
    <property type="term" value="P:maintenance of protein location in cell cortex"/>
    <property type="evidence" value="ECO:0007669"/>
    <property type="project" value="InterPro"/>
</dbReference>
<feature type="region of interest" description="Disordered" evidence="1">
    <location>
        <begin position="522"/>
        <end position="562"/>
    </location>
</feature>
<feature type="region of interest" description="Disordered" evidence="1">
    <location>
        <begin position="599"/>
        <end position="626"/>
    </location>
</feature>
<feature type="region of interest" description="Disordered" evidence="1">
    <location>
        <begin position="1"/>
        <end position="77"/>
    </location>
</feature>
<feature type="region of interest" description="Disordered" evidence="1">
    <location>
        <begin position="322"/>
        <end position="450"/>
    </location>
</feature>
<protein>
    <recommendedName>
        <fullName evidence="2">Pleckstrin homology domain-containing protein</fullName>
    </recommendedName>
</protein>